<keyword evidence="2" id="KW-0812">Transmembrane</keyword>
<protein>
    <submittedName>
        <fullName evidence="3">DUF3180 family protein</fullName>
    </submittedName>
</protein>
<name>A0A6N9Z2W2_9BIFI</name>
<dbReference type="Proteomes" id="UP000469194">
    <property type="component" value="Unassembled WGS sequence"/>
</dbReference>
<feature type="transmembrane region" description="Helical" evidence="2">
    <location>
        <begin position="7"/>
        <end position="26"/>
    </location>
</feature>
<gene>
    <name evidence="3" type="ORF">GFD25_02520</name>
</gene>
<comment type="caution">
    <text evidence="3">The sequence shown here is derived from an EMBL/GenBank/DDBJ whole genome shotgun (WGS) entry which is preliminary data.</text>
</comment>
<proteinExistence type="predicted"/>
<dbReference type="RefSeq" id="WP_163229662.1">
    <property type="nucleotide sequence ID" value="NZ_WHZW01000004.1"/>
</dbReference>
<keyword evidence="4" id="KW-1185">Reference proteome</keyword>
<evidence type="ECO:0000256" key="1">
    <source>
        <dbReference type="SAM" id="MobiDB-lite"/>
    </source>
</evidence>
<evidence type="ECO:0000313" key="4">
    <source>
        <dbReference type="Proteomes" id="UP000469194"/>
    </source>
</evidence>
<dbReference type="EMBL" id="WHZW01000004">
    <property type="protein sequence ID" value="NEG88902.1"/>
    <property type="molecule type" value="Genomic_DNA"/>
</dbReference>
<dbReference type="AlphaFoldDB" id="A0A6N9Z2W2"/>
<dbReference type="InterPro" id="IPR021517">
    <property type="entry name" value="DUF3180"/>
</dbReference>
<accession>A0A6N9Z2W2</accession>
<dbReference type="Pfam" id="PF11377">
    <property type="entry name" value="DUF3180"/>
    <property type="match status" value="1"/>
</dbReference>
<feature type="transmembrane region" description="Helical" evidence="2">
    <location>
        <begin position="38"/>
        <end position="61"/>
    </location>
</feature>
<evidence type="ECO:0000256" key="2">
    <source>
        <dbReference type="SAM" id="Phobius"/>
    </source>
</evidence>
<keyword evidence="2" id="KW-1133">Transmembrane helix</keyword>
<reference evidence="3 4" key="1">
    <citation type="submission" date="2019-10" db="EMBL/GenBank/DDBJ databases">
        <title>Bifidobacterium from non-human primates.</title>
        <authorList>
            <person name="Modesto M."/>
        </authorList>
    </citation>
    <scope>NUCLEOTIDE SEQUENCE [LARGE SCALE GENOMIC DNA]</scope>
    <source>
        <strain evidence="3 4">TRE17</strain>
    </source>
</reference>
<keyword evidence="2" id="KW-0472">Membrane</keyword>
<feature type="transmembrane region" description="Helical" evidence="2">
    <location>
        <begin position="119"/>
        <end position="143"/>
    </location>
</feature>
<sequence length="182" mass="19461">MSARRTPWWYYPIAVGGGLLGGALLAKYDEMSGLSLLGVPWFISALLLLIGATVLVMALRVHKYATTDPRKRVGMKPLDPQAAVSTLVLAKALALVGAALTGWYGGQILMCLEHAEAQYYAQAILECAIACAACVIDMVIGIVGEWLCQLPPMDGPESATMKEASRQRTIAPTAAKTRNVRS</sequence>
<feature type="transmembrane region" description="Helical" evidence="2">
    <location>
        <begin position="82"/>
        <end position="104"/>
    </location>
</feature>
<evidence type="ECO:0000313" key="3">
    <source>
        <dbReference type="EMBL" id="NEG88902.1"/>
    </source>
</evidence>
<feature type="region of interest" description="Disordered" evidence="1">
    <location>
        <begin position="158"/>
        <end position="182"/>
    </location>
</feature>
<organism evidence="3 4">
    <name type="scientific">Bifidobacterium aerophilum</name>
    <dbReference type="NCBI Taxonomy" id="1798155"/>
    <lineage>
        <taxon>Bacteria</taxon>
        <taxon>Bacillati</taxon>
        <taxon>Actinomycetota</taxon>
        <taxon>Actinomycetes</taxon>
        <taxon>Bifidobacteriales</taxon>
        <taxon>Bifidobacteriaceae</taxon>
        <taxon>Bifidobacterium</taxon>
    </lineage>
</organism>